<dbReference type="RefSeq" id="WP_125003402.1">
    <property type="nucleotide sequence ID" value="NZ_BHYK01000019.1"/>
</dbReference>
<dbReference type="CDD" id="cd02440">
    <property type="entry name" value="AdoMet_MTases"/>
    <property type="match status" value="1"/>
</dbReference>
<keyword evidence="2" id="KW-0489">Methyltransferase</keyword>
<dbReference type="InterPro" id="IPR029063">
    <property type="entry name" value="SAM-dependent_MTases_sf"/>
</dbReference>
<reference evidence="2 3" key="1">
    <citation type="submission" date="2018-11" db="EMBL/GenBank/DDBJ databases">
        <title>Genome sequencing and assembly of Clostridium tagluense strain A121.</title>
        <authorList>
            <person name="Murakami T."/>
            <person name="Segawa T."/>
            <person name="Shcherbakova V.A."/>
            <person name="Mori H."/>
            <person name="Yoshimura Y."/>
        </authorList>
    </citation>
    <scope>NUCLEOTIDE SEQUENCE [LARGE SCALE GENOMIC DNA]</scope>
    <source>
        <strain evidence="2 3">A121</strain>
    </source>
</reference>
<evidence type="ECO:0000259" key="1">
    <source>
        <dbReference type="Pfam" id="PF08241"/>
    </source>
</evidence>
<sequence>MKSILEYYEKYDEEARLIKDNAHKIEFITTMHYLDKIVKPGARILEVGAGTGRYSFCLAEKGHSVTALDITPKHIEIMKEKAKHKDLDMDIVLGDAKNLRGFKDNSYDVVLCLGPLYHFSVEEEKIQCLDECLRVLKSGGILAVAYINRFSTFVNMINRKKENINDEGLNNIVKTGLEYGDERDCFYYSKYDDIENLMDSFNITKISHIGTDGLVGLFSDKLNEFNGAEFEKWMEYHLMTCSDSSLIGYSQHGLYICEKI</sequence>
<dbReference type="GO" id="GO:0032259">
    <property type="term" value="P:methylation"/>
    <property type="evidence" value="ECO:0007669"/>
    <property type="project" value="UniProtKB-KW"/>
</dbReference>
<keyword evidence="2" id="KW-0808">Transferase</keyword>
<gene>
    <name evidence="2" type="ORF">Ctaglu_31370</name>
</gene>
<feature type="domain" description="Methyltransferase type 11" evidence="1">
    <location>
        <begin position="45"/>
        <end position="143"/>
    </location>
</feature>
<evidence type="ECO:0000313" key="3">
    <source>
        <dbReference type="Proteomes" id="UP000287872"/>
    </source>
</evidence>
<proteinExistence type="predicted"/>
<dbReference type="Pfam" id="PF08241">
    <property type="entry name" value="Methyltransf_11"/>
    <property type="match status" value="1"/>
</dbReference>
<evidence type="ECO:0000313" key="2">
    <source>
        <dbReference type="EMBL" id="GCD11514.1"/>
    </source>
</evidence>
<name>A0A401UPQ9_9CLOT</name>
<dbReference type="PANTHER" id="PTHR43591">
    <property type="entry name" value="METHYLTRANSFERASE"/>
    <property type="match status" value="1"/>
</dbReference>
<dbReference type="OrthoDB" id="9810615at2"/>
<accession>A0A401UPQ9</accession>
<keyword evidence="3" id="KW-1185">Reference proteome</keyword>
<comment type="caution">
    <text evidence="2">The sequence shown here is derived from an EMBL/GenBank/DDBJ whole genome shotgun (WGS) entry which is preliminary data.</text>
</comment>
<dbReference type="Proteomes" id="UP000287872">
    <property type="component" value="Unassembled WGS sequence"/>
</dbReference>
<dbReference type="SUPFAM" id="SSF53335">
    <property type="entry name" value="S-adenosyl-L-methionine-dependent methyltransferases"/>
    <property type="match status" value="1"/>
</dbReference>
<organism evidence="2 3">
    <name type="scientific">Clostridium tagluense</name>
    <dbReference type="NCBI Taxonomy" id="360422"/>
    <lineage>
        <taxon>Bacteria</taxon>
        <taxon>Bacillati</taxon>
        <taxon>Bacillota</taxon>
        <taxon>Clostridia</taxon>
        <taxon>Eubacteriales</taxon>
        <taxon>Clostridiaceae</taxon>
        <taxon>Clostridium</taxon>
    </lineage>
</organism>
<dbReference type="Gene3D" id="3.40.50.150">
    <property type="entry name" value="Vaccinia Virus protein VP39"/>
    <property type="match status" value="1"/>
</dbReference>
<dbReference type="GO" id="GO:0008757">
    <property type="term" value="F:S-adenosylmethionine-dependent methyltransferase activity"/>
    <property type="evidence" value="ECO:0007669"/>
    <property type="project" value="InterPro"/>
</dbReference>
<dbReference type="AlphaFoldDB" id="A0A401UPQ9"/>
<dbReference type="EMBL" id="BHYK01000019">
    <property type="protein sequence ID" value="GCD11514.1"/>
    <property type="molecule type" value="Genomic_DNA"/>
</dbReference>
<dbReference type="InterPro" id="IPR013216">
    <property type="entry name" value="Methyltransf_11"/>
</dbReference>
<protein>
    <submittedName>
        <fullName evidence="2">Methyltransferase</fullName>
    </submittedName>
</protein>